<dbReference type="PANTHER" id="PTHR24124:SF14">
    <property type="entry name" value="CHROMOSOME UNDETERMINED SCAFFOLD_25, WHOLE GENOME SHOTGUN SEQUENCE"/>
    <property type="match status" value="1"/>
</dbReference>
<organism evidence="3">
    <name type="scientific">Terrestrivirus sp</name>
    <dbReference type="NCBI Taxonomy" id="2487775"/>
    <lineage>
        <taxon>Viruses</taxon>
        <taxon>Varidnaviria</taxon>
        <taxon>Bamfordvirae</taxon>
        <taxon>Nucleocytoviricota</taxon>
        <taxon>Megaviricetes</taxon>
        <taxon>Imitervirales</taxon>
        <taxon>Mimiviridae</taxon>
        <taxon>Klosneuvirinae</taxon>
    </lineage>
</organism>
<dbReference type="GO" id="GO:0010468">
    <property type="term" value="P:regulation of gene expression"/>
    <property type="evidence" value="ECO:0007669"/>
    <property type="project" value="TreeGrafter"/>
</dbReference>
<reference evidence="3" key="1">
    <citation type="submission" date="2018-10" db="EMBL/GenBank/DDBJ databases">
        <title>Hidden diversity of soil giant viruses.</title>
        <authorList>
            <person name="Schulz F."/>
            <person name="Alteio L."/>
            <person name="Goudeau D."/>
            <person name="Ryan E.M."/>
            <person name="Malmstrom R.R."/>
            <person name="Blanchard J."/>
            <person name="Woyke T."/>
        </authorList>
    </citation>
    <scope>NUCLEOTIDE SEQUENCE</scope>
    <source>
        <strain evidence="3">TEV1</strain>
    </source>
</reference>
<evidence type="ECO:0000256" key="2">
    <source>
        <dbReference type="ARBA" id="ARBA00023043"/>
    </source>
</evidence>
<dbReference type="SUPFAM" id="SSF48403">
    <property type="entry name" value="Ankyrin repeat"/>
    <property type="match status" value="1"/>
</dbReference>
<dbReference type="Pfam" id="PF12796">
    <property type="entry name" value="Ank_2"/>
    <property type="match status" value="2"/>
</dbReference>
<dbReference type="PROSITE" id="PS50088">
    <property type="entry name" value="ANK_REPEAT"/>
    <property type="match status" value="3"/>
</dbReference>
<name>A0A3G4ZKQ9_9VIRU</name>
<dbReference type="SMART" id="SM00248">
    <property type="entry name" value="ANK"/>
    <property type="match status" value="3"/>
</dbReference>
<dbReference type="EMBL" id="MK071979">
    <property type="protein sequence ID" value="AYV75420.1"/>
    <property type="molecule type" value="Genomic_DNA"/>
</dbReference>
<evidence type="ECO:0000313" key="3">
    <source>
        <dbReference type="EMBL" id="AYV75420.1"/>
    </source>
</evidence>
<dbReference type="Gene3D" id="1.25.40.20">
    <property type="entry name" value="Ankyrin repeat-containing domain"/>
    <property type="match status" value="1"/>
</dbReference>
<accession>A0A3G4ZKQ9</accession>
<dbReference type="PROSITE" id="PS50297">
    <property type="entry name" value="ANK_REP_REGION"/>
    <property type="match status" value="3"/>
</dbReference>
<protein>
    <submittedName>
        <fullName evidence="3">Uncharacterized protein</fullName>
    </submittedName>
</protein>
<keyword evidence="1" id="KW-0677">Repeat</keyword>
<evidence type="ECO:0000256" key="1">
    <source>
        <dbReference type="ARBA" id="ARBA00022737"/>
    </source>
</evidence>
<keyword evidence="2" id="KW-0040">ANK repeat</keyword>
<dbReference type="InterPro" id="IPR002110">
    <property type="entry name" value="Ankyrin_rpt"/>
</dbReference>
<sequence>MSRFIEACKNGNINTVKKYLSNKKFNALNEKESYGCTPFHLACYNNHIEIVELLIKANGFNSLNEKNNYGYTPFHYVCCNGHIKIVELLMKTKGFNSLNEKDNRGNTPFNLACSYGRIEIVETLLKCHNIIVPDIIKTENDEIKELVERYKKDPEICRSNLILKGHIDLYRSIVFLCDEYYKLNEETENKNGLRFMKIASKLPLELQMILIYRLSNSSRTVITSKQFDENIMKYVEGYLLKN</sequence>
<dbReference type="InterPro" id="IPR036770">
    <property type="entry name" value="Ankyrin_rpt-contain_sf"/>
</dbReference>
<proteinExistence type="predicted"/>
<gene>
    <name evidence="3" type="ORF">Terrestrivirus1_294</name>
</gene>
<dbReference type="PANTHER" id="PTHR24124">
    <property type="entry name" value="ANKYRIN REPEAT FAMILY A"/>
    <property type="match status" value="1"/>
</dbReference>